<proteinExistence type="predicted"/>
<dbReference type="InterPro" id="IPR004843">
    <property type="entry name" value="Calcineurin-like_PHP"/>
</dbReference>
<protein>
    <recommendedName>
        <fullName evidence="1">Calcineurin-like phosphoesterase domain-containing protein</fullName>
    </recommendedName>
</protein>
<gene>
    <name evidence="2" type="ORF">GAYE_SCF05G2678</name>
</gene>
<dbReference type="Proteomes" id="UP001300502">
    <property type="component" value="Unassembled WGS sequence"/>
</dbReference>
<accession>A0AAV9IBD8</accession>
<sequence length="391" mass="43504">MQLVRDPTVKMNTIPFPLEKKHTPSVVYDTKSTKPCFSSLYSLVHSAIESSRKTFDSFRVATKLAVVRAVQASIEQKDQLKGVDTVTYLPRAERIIAVGDVHGDLRSLQEALRISKVVGAGSEWIGGRTLVVQLGDILDRGDEEREVLQYLEDLNVKASKHGGRVVTLLGNHEIMNVELDFRYVTPAGFSAFARKTNELEHGYNEKSVPKTYQEIINQLPDFMKARALALRPGGPTTIRYFSKSPVVLVVGDTVFVHAGLNNEHVAFGIDQINASTKNWLLGKADKPDILRGRFSPVWTRIYSYPNLAVDSEECKELCSALDKIPAKRMIVGHTPQSHINSACKARVWRIDTGLSSAYGGNIETLEITKKGVKVLKGKNKRASLRQERHPS</sequence>
<reference evidence="2 3" key="1">
    <citation type="submission" date="2022-07" db="EMBL/GenBank/DDBJ databases">
        <title>Genome-wide signatures of adaptation to extreme environments.</title>
        <authorList>
            <person name="Cho C.H."/>
            <person name="Yoon H.S."/>
        </authorList>
    </citation>
    <scope>NUCLEOTIDE SEQUENCE [LARGE SCALE GENOMIC DNA]</scope>
    <source>
        <strain evidence="2 3">108.79 E11</strain>
    </source>
</reference>
<keyword evidence="3" id="KW-1185">Reference proteome</keyword>
<dbReference type="GO" id="GO:0016787">
    <property type="term" value="F:hydrolase activity"/>
    <property type="evidence" value="ECO:0007669"/>
    <property type="project" value="InterPro"/>
</dbReference>
<evidence type="ECO:0000313" key="3">
    <source>
        <dbReference type="Proteomes" id="UP001300502"/>
    </source>
</evidence>
<dbReference type="Gene3D" id="3.60.21.10">
    <property type="match status" value="1"/>
</dbReference>
<organism evidence="2 3">
    <name type="scientific">Galdieria yellowstonensis</name>
    <dbReference type="NCBI Taxonomy" id="3028027"/>
    <lineage>
        <taxon>Eukaryota</taxon>
        <taxon>Rhodophyta</taxon>
        <taxon>Bangiophyceae</taxon>
        <taxon>Galdieriales</taxon>
        <taxon>Galdieriaceae</taxon>
        <taxon>Galdieria</taxon>
    </lineage>
</organism>
<dbReference type="AlphaFoldDB" id="A0AAV9IBD8"/>
<evidence type="ECO:0000259" key="1">
    <source>
        <dbReference type="Pfam" id="PF00149"/>
    </source>
</evidence>
<dbReference type="PANTHER" id="PTHR46546">
    <property type="entry name" value="SHEWANELLA-LIKE PROTEIN PHOSPHATASE 1"/>
    <property type="match status" value="1"/>
</dbReference>
<name>A0AAV9IBD8_9RHOD</name>
<dbReference type="EMBL" id="JANCYU010000025">
    <property type="protein sequence ID" value="KAK4524775.1"/>
    <property type="molecule type" value="Genomic_DNA"/>
</dbReference>
<dbReference type="Pfam" id="PF00149">
    <property type="entry name" value="Metallophos"/>
    <property type="match status" value="1"/>
</dbReference>
<dbReference type="SUPFAM" id="SSF56300">
    <property type="entry name" value="Metallo-dependent phosphatases"/>
    <property type="match status" value="1"/>
</dbReference>
<comment type="caution">
    <text evidence="2">The sequence shown here is derived from an EMBL/GenBank/DDBJ whole genome shotgun (WGS) entry which is preliminary data.</text>
</comment>
<dbReference type="InterPro" id="IPR029052">
    <property type="entry name" value="Metallo-depent_PP-like"/>
</dbReference>
<dbReference type="PANTHER" id="PTHR46546:SF4">
    <property type="entry name" value="SHEWANELLA-LIKE PROTEIN PHOSPHATASE 1"/>
    <property type="match status" value="1"/>
</dbReference>
<evidence type="ECO:0000313" key="2">
    <source>
        <dbReference type="EMBL" id="KAK4524775.1"/>
    </source>
</evidence>
<feature type="domain" description="Calcineurin-like phosphoesterase" evidence="1">
    <location>
        <begin position="94"/>
        <end position="336"/>
    </location>
</feature>